<evidence type="ECO:0000313" key="8">
    <source>
        <dbReference type="Proteomes" id="UP000646478"/>
    </source>
</evidence>
<keyword evidence="8" id="KW-1185">Reference proteome</keyword>
<comment type="subcellular location">
    <subcellularLocation>
        <location evidence="1">Endomembrane system</location>
        <topology evidence="1">Multi-pass membrane protein</topology>
    </subcellularLocation>
</comment>
<keyword evidence="4 6" id="KW-0472">Membrane</keyword>
<protein>
    <submittedName>
        <fullName evidence="7">Sodium:proton antiporter</fullName>
    </submittedName>
</protein>
<dbReference type="Proteomes" id="UP000646478">
    <property type="component" value="Unassembled WGS sequence"/>
</dbReference>
<evidence type="ECO:0000313" key="7">
    <source>
        <dbReference type="EMBL" id="GGA83279.1"/>
    </source>
</evidence>
<sequence length="232" mass="25851">MESQTDSLHTQESIGRHASARSMKPADRLGLAIALSRFQHKRRQVAFLMILLAIGFLFFLEARSSEFIAGVVETFGIGLMAMAVIGRLWSTLYIGGRKNGELVAAGPYSITRNPLYLFSAIGAAGAGAQTGSIVVTLAFAVATWGIFAIVIRREEKYLRQAFDEYYADYCMRVPRFLPRWSAFTDADWVMASPKRLYATFFDSLVFFTAVPLSEGIEWLQEYGVVPVVLRLP</sequence>
<evidence type="ECO:0000256" key="5">
    <source>
        <dbReference type="SAM" id="MobiDB-lite"/>
    </source>
</evidence>
<feature type="transmembrane region" description="Helical" evidence="6">
    <location>
        <begin position="133"/>
        <end position="151"/>
    </location>
</feature>
<dbReference type="EMBL" id="BMHH01000002">
    <property type="protein sequence ID" value="GGA83279.1"/>
    <property type="molecule type" value="Genomic_DNA"/>
</dbReference>
<organism evidence="7 8">
    <name type="scientific">Brucella endophytica</name>
    <dbReference type="NCBI Taxonomy" id="1963359"/>
    <lineage>
        <taxon>Bacteria</taxon>
        <taxon>Pseudomonadati</taxon>
        <taxon>Pseudomonadota</taxon>
        <taxon>Alphaproteobacteria</taxon>
        <taxon>Hyphomicrobiales</taxon>
        <taxon>Brucellaceae</taxon>
        <taxon>Brucella/Ochrobactrum group</taxon>
        <taxon>Brucella</taxon>
    </lineage>
</organism>
<evidence type="ECO:0000256" key="4">
    <source>
        <dbReference type="ARBA" id="ARBA00023136"/>
    </source>
</evidence>
<proteinExistence type="predicted"/>
<feature type="transmembrane region" description="Helical" evidence="6">
    <location>
        <begin position="45"/>
        <end position="62"/>
    </location>
</feature>
<feature type="transmembrane region" description="Helical" evidence="6">
    <location>
        <begin position="110"/>
        <end position="127"/>
    </location>
</feature>
<dbReference type="GO" id="GO:0016740">
    <property type="term" value="F:transferase activity"/>
    <property type="evidence" value="ECO:0007669"/>
    <property type="project" value="UniProtKB-ARBA"/>
</dbReference>
<evidence type="ECO:0000256" key="2">
    <source>
        <dbReference type="ARBA" id="ARBA00022692"/>
    </source>
</evidence>
<gene>
    <name evidence="7" type="ORF">GCM10011491_08410</name>
</gene>
<keyword evidence="3 6" id="KW-1133">Transmembrane helix</keyword>
<reference evidence="7" key="1">
    <citation type="journal article" date="2014" name="Int. J. Syst. Evol. Microbiol.">
        <title>Complete genome sequence of Corynebacterium casei LMG S-19264T (=DSM 44701T), isolated from a smear-ripened cheese.</title>
        <authorList>
            <consortium name="US DOE Joint Genome Institute (JGI-PGF)"/>
            <person name="Walter F."/>
            <person name="Albersmeier A."/>
            <person name="Kalinowski J."/>
            <person name="Ruckert C."/>
        </authorList>
    </citation>
    <scope>NUCLEOTIDE SEQUENCE</scope>
    <source>
        <strain evidence="7">CGMCC 1.15082</strain>
    </source>
</reference>
<dbReference type="InterPro" id="IPR007318">
    <property type="entry name" value="Phopholipid_MeTrfase"/>
</dbReference>
<dbReference type="PANTHER" id="PTHR12714:SF9">
    <property type="entry name" value="PROTEIN-S-ISOPRENYLCYSTEINE O-METHYLTRANSFERASE"/>
    <property type="match status" value="1"/>
</dbReference>
<name>A0A916WAP8_9HYPH</name>
<evidence type="ECO:0000256" key="3">
    <source>
        <dbReference type="ARBA" id="ARBA00022989"/>
    </source>
</evidence>
<comment type="caution">
    <text evidence="7">The sequence shown here is derived from an EMBL/GenBank/DDBJ whole genome shotgun (WGS) entry which is preliminary data.</text>
</comment>
<accession>A0A916WAP8</accession>
<keyword evidence="2 6" id="KW-0812">Transmembrane</keyword>
<dbReference type="Gene3D" id="1.20.120.1630">
    <property type="match status" value="1"/>
</dbReference>
<dbReference type="RefSeq" id="WP_236016020.1">
    <property type="nucleotide sequence ID" value="NZ_BMHH01000002.1"/>
</dbReference>
<dbReference type="PANTHER" id="PTHR12714">
    <property type="entry name" value="PROTEIN-S ISOPRENYLCYSTEINE O-METHYLTRANSFERASE"/>
    <property type="match status" value="1"/>
</dbReference>
<evidence type="ECO:0000256" key="6">
    <source>
        <dbReference type="SAM" id="Phobius"/>
    </source>
</evidence>
<dbReference type="Pfam" id="PF04191">
    <property type="entry name" value="PEMT"/>
    <property type="match status" value="1"/>
</dbReference>
<feature type="transmembrane region" description="Helical" evidence="6">
    <location>
        <begin position="68"/>
        <end position="89"/>
    </location>
</feature>
<reference evidence="7" key="2">
    <citation type="submission" date="2020-09" db="EMBL/GenBank/DDBJ databases">
        <authorList>
            <person name="Sun Q."/>
            <person name="Zhou Y."/>
        </authorList>
    </citation>
    <scope>NUCLEOTIDE SEQUENCE</scope>
    <source>
        <strain evidence="7">CGMCC 1.15082</strain>
    </source>
</reference>
<feature type="compositionally biased region" description="Polar residues" evidence="5">
    <location>
        <begin position="1"/>
        <end position="13"/>
    </location>
</feature>
<dbReference type="AlphaFoldDB" id="A0A916WAP8"/>
<evidence type="ECO:0000256" key="1">
    <source>
        <dbReference type="ARBA" id="ARBA00004127"/>
    </source>
</evidence>
<dbReference type="GO" id="GO:0012505">
    <property type="term" value="C:endomembrane system"/>
    <property type="evidence" value="ECO:0007669"/>
    <property type="project" value="UniProtKB-SubCell"/>
</dbReference>
<feature type="region of interest" description="Disordered" evidence="5">
    <location>
        <begin position="1"/>
        <end position="21"/>
    </location>
</feature>